<feature type="transmembrane region" description="Helical" evidence="5">
    <location>
        <begin position="151"/>
        <end position="170"/>
    </location>
</feature>
<dbReference type="Proteomes" id="UP000886339">
    <property type="component" value="Unassembled WGS sequence"/>
</dbReference>
<gene>
    <name evidence="5" type="primary">yciB</name>
    <name evidence="6" type="ORF">ENJ12_08590</name>
</gene>
<evidence type="ECO:0000256" key="5">
    <source>
        <dbReference type="HAMAP-Rule" id="MF_00189"/>
    </source>
</evidence>
<feature type="transmembrane region" description="Helical" evidence="5">
    <location>
        <begin position="53"/>
        <end position="74"/>
    </location>
</feature>
<feature type="transmembrane region" description="Helical" evidence="5">
    <location>
        <begin position="121"/>
        <end position="139"/>
    </location>
</feature>
<comment type="similarity">
    <text evidence="5">Belongs to the YciB family.</text>
</comment>
<dbReference type="InterPro" id="IPR006008">
    <property type="entry name" value="YciB"/>
</dbReference>
<evidence type="ECO:0000256" key="4">
    <source>
        <dbReference type="ARBA" id="ARBA00023136"/>
    </source>
</evidence>
<organism evidence="6">
    <name type="scientific">Thiolapillus brandeum</name>
    <dbReference type="NCBI Taxonomy" id="1076588"/>
    <lineage>
        <taxon>Bacteria</taxon>
        <taxon>Pseudomonadati</taxon>
        <taxon>Pseudomonadota</taxon>
        <taxon>Gammaproteobacteria</taxon>
        <taxon>Chromatiales</taxon>
        <taxon>Sedimenticolaceae</taxon>
        <taxon>Thiolapillus</taxon>
    </lineage>
</organism>
<dbReference type="NCBIfam" id="TIGR00997">
    <property type="entry name" value="ispZ"/>
    <property type="match status" value="1"/>
</dbReference>
<comment type="caution">
    <text evidence="6">The sequence shown here is derived from an EMBL/GenBank/DDBJ whole genome shotgun (WGS) entry which is preliminary data.</text>
</comment>
<dbReference type="EMBL" id="DRLF01000299">
    <property type="protein sequence ID" value="HEC06894.1"/>
    <property type="molecule type" value="Genomic_DNA"/>
</dbReference>
<keyword evidence="5" id="KW-0997">Cell inner membrane</keyword>
<protein>
    <recommendedName>
        <fullName evidence="5">Inner membrane-spanning protein YciB</fullName>
    </recommendedName>
</protein>
<evidence type="ECO:0000256" key="3">
    <source>
        <dbReference type="ARBA" id="ARBA00022989"/>
    </source>
</evidence>
<keyword evidence="1 5" id="KW-1003">Cell membrane</keyword>
<dbReference type="PANTHER" id="PTHR36917">
    <property type="entry name" value="INTRACELLULAR SEPTATION PROTEIN A-RELATED"/>
    <property type="match status" value="1"/>
</dbReference>
<dbReference type="GO" id="GO:0005886">
    <property type="term" value="C:plasma membrane"/>
    <property type="evidence" value="ECO:0007669"/>
    <property type="project" value="UniProtKB-SubCell"/>
</dbReference>
<comment type="subcellular location">
    <subcellularLocation>
        <location evidence="5">Cell inner membrane</location>
        <topology evidence="5">Multi-pass membrane protein</topology>
    </subcellularLocation>
</comment>
<dbReference type="AlphaFoldDB" id="A0A831RW49"/>
<dbReference type="NCBIfam" id="NF001324">
    <property type="entry name" value="PRK00259.1-2"/>
    <property type="match status" value="1"/>
</dbReference>
<evidence type="ECO:0000256" key="2">
    <source>
        <dbReference type="ARBA" id="ARBA00022692"/>
    </source>
</evidence>
<evidence type="ECO:0000313" key="6">
    <source>
        <dbReference type="EMBL" id="HEC06894.1"/>
    </source>
</evidence>
<dbReference type="HAMAP" id="MF_00189">
    <property type="entry name" value="YciB"/>
    <property type="match status" value="1"/>
</dbReference>
<feature type="transmembrane region" description="Helical" evidence="5">
    <location>
        <begin position="20"/>
        <end position="41"/>
    </location>
</feature>
<feature type="transmembrane region" description="Helical" evidence="5">
    <location>
        <begin position="80"/>
        <end position="101"/>
    </location>
</feature>
<sequence>MKLLTDFLPVIIFFVAYKIWGMYVATGIFIAATLIQIGWTYHAHRKVETMQWVTLGLVLVFGGLTLALHDPVFIKWKPTVVNWLFAAAFLGSGLFMQRNLLQRMMDHAISLPQPVWGRLNLAWITFFVSAGFANLYVAYNFSESAWVDFKLFGMLGLTLVFMVLQGFYLARHMLPQEEEQT</sequence>
<accession>A0A831RW49</accession>
<keyword evidence="4 5" id="KW-0472">Membrane</keyword>
<dbReference type="PANTHER" id="PTHR36917:SF1">
    <property type="entry name" value="INNER MEMBRANE-SPANNING PROTEIN YCIB"/>
    <property type="match status" value="1"/>
</dbReference>
<proteinExistence type="inferred from homology"/>
<evidence type="ECO:0000256" key="1">
    <source>
        <dbReference type="ARBA" id="ARBA00022475"/>
    </source>
</evidence>
<dbReference type="NCBIfam" id="NF001325">
    <property type="entry name" value="PRK00259.1-3"/>
    <property type="match status" value="1"/>
</dbReference>
<dbReference type="Pfam" id="PF04279">
    <property type="entry name" value="IspA"/>
    <property type="match status" value="1"/>
</dbReference>
<comment type="function">
    <text evidence="5">Plays a role in cell envelope biogenesis, maintenance of cell envelope integrity and membrane homeostasis.</text>
</comment>
<name>A0A831RW49_9GAMM</name>
<keyword evidence="2 5" id="KW-0812">Transmembrane</keyword>
<keyword evidence="3 5" id="KW-1133">Transmembrane helix</keyword>
<reference evidence="6" key="1">
    <citation type="journal article" date="2020" name="mSystems">
        <title>Genome- and Community-Level Interaction Insights into Carbon Utilization and Element Cycling Functions of Hydrothermarchaeota in Hydrothermal Sediment.</title>
        <authorList>
            <person name="Zhou Z."/>
            <person name="Liu Y."/>
            <person name="Xu W."/>
            <person name="Pan J."/>
            <person name="Luo Z.H."/>
            <person name="Li M."/>
        </authorList>
    </citation>
    <scope>NUCLEOTIDE SEQUENCE [LARGE SCALE GENOMIC DNA]</scope>
    <source>
        <strain evidence="6">HyVt-458</strain>
    </source>
</reference>